<dbReference type="EMBL" id="JACXVP010000007">
    <property type="protein sequence ID" value="KAG5594685.1"/>
    <property type="molecule type" value="Genomic_DNA"/>
</dbReference>
<dbReference type="OrthoDB" id="1744944at2759"/>
<gene>
    <name evidence="1" type="ORF">H5410_035917</name>
</gene>
<dbReference type="Proteomes" id="UP000824120">
    <property type="component" value="Chromosome 7"/>
</dbReference>
<name>A0A9J5Y386_SOLCO</name>
<evidence type="ECO:0000313" key="2">
    <source>
        <dbReference type="Proteomes" id="UP000824120"/>
    </source>
</evidence>
<organism evidence="1 2">
    <name type="scientific">Solanum commersonii</name>
    <name type="common">Commerson's wild potato</name>
    <name type="synonym">Commerson's nightshade</name>
    <dbReference type="NCBI Taxonomy" id="4109"/>
    <lineage>
        <taxon>Eukaryota</taxon>
        <taxon>Viridiplantae</taxon>
        <taxon>Streptophyta</taxon>
        <taxon>Embryophyta</taxon>
        <taxon>Tracheophyta</taxon>
        <taxon>Spermatophyta</taxon>
        <taxon>Magnoliopsida</taxon>
        <taxon>eudicotyledons</taxon>
        <taxon>Gunneridae</taxon>
        <taxon>Pentapetalae</taxon>
        <taxon>asterids</taxon>
        <taxon>lamiids</taxon>
        <taxon>Solanales</taxon>
        <taxon>Solanaceae</taxon>
        <taxon>Solanoideae</taxon>
        <taxon>Solaneae</taxon>
        <taxon>Solanum</taxon>
    </lineage>
</organism>
<comment type="caution">
    <text evidence="1">The sequence shown here is derived from an EMBL/GenBank/DDBJ whole genome shotgun (WGS) entry which is preliminary data.</text>
</comment>
<dbReference type="PANTHER" id="PTHR33116">
    <property type="entry name" value="REVERSE TRANSCRIPTASE ZINC-BINDING DOMAIN-CONTAINING PROTEIN-RELATED-RELATED"/>
    <property type="match status" value="1"/>
</dbReference>
<accession>A0A9J5Y386</accession>
<reference evidence="1 2" key="1">
    <citation type="submission" date="2020-09" db="EMBL/GenBank/DDBJ databases">
        <title>De no assembly of potato wild relative species, Solanum commersonii.</title>
        <authorList>
            <person name="Cho K."/>
        </authorList>
    </citation>
    <scope>NUCLEOTIDE SEQUENCE [LARGE SCALE GENOMIC DNA]</scope>
    <source>
        <strain evidence="1">LZ3.2</strain>
        <tissue evidence="1">Leaf</tissue>
    </source>
</reference>
<keyword evidence="2" id="KW-1185">Reference proteome</keyword>
<dbReference type="PANTHER" id="PTHR33116:SF67">
    <property type="entry name" value="REVERSE TRANSCRIPTASE"/>
    <property type="match status" value="1"/>
</dbReference>
<sequence length="149" mass="17167">MSKWSPEVNHLAYVDGTILFTSADNKSMKIMIKVLKKYEAASGQLINLEKSVFYVHDKVAASTVSKIKRMTKIRKGTFPFTYLGCPIFYGKNKISYYDTMIKKIGKRGIPIHLLSAQNPPIGVIRHLHKIFARFFWNNSDDKKSRHWVS</sequence>
<proteinExistence type="predicted"/>
<evidence type="ECO:0000313" key="1">
    <source>
        <dbReference type="EMBL" id="KAG5594685.1"/>
    </source>
</evidence>
<protein>
    <submittedName>
        <fullName evidence="1">Uncharacterized protein</fullName>
    </submittedName>
</protein>
<dbReference type="AlphaFoldDB" id="A0A9J5Y386"/>